<dbReference type="EMBL" id="OZ034830">
    <property type="protein sequence ID" value="CAL1686920.1"/>
    <property type="molecule type" value="Genomic_DNA"/>
</dbReference>
<organism evidence="1 2">
    <name type="scientific">Lasius platythorax</name>
    <dbReference type="NCBI Taxonomy" id="488582"/>
    <lineage>
        <taxon>Eukaryota</taxon>
        <taxon>Metazoa</taxon>
        <taxon>Ecdysozoa</taxon>
        <taxon>Arthropoda</taxon>
        <taxon>Hexapoda</taxon>
        <taxon>Insecta</taxon>
        <taxon>Pterygota</taxon>
        <taxon>Neoptera</taxon>
        <taxon>Endopterygota</taxon>
        <taxon>Hymenoptera</taxon>
        <taxon>Apocrita</taxon>
        <taxon>Aculeata</taxon>
        <taxon>Formicoidea</taxon>
        <taxon>Formicidae</taxon>
        <taxon>Formicinae</taxon>
        <taxon>Lasius</taxon>
        <taxon>Lasius</taxon>
    </lineage>
</organism>
<evidence type="ECO:0000313" key="2">
    <source>
        <dbReference type="Proteomes" id="UP001497644"/>
    </source>
</evidence>
<accession>A0AAV2P5M1</accession>
<keyword evidence="2" id="KW-1185">Reference proteome</keyword>
<sequence length="50" mass="5701">MATDKISKIFKDVYYDQFKWSIVKNVAFFIIGVKIAIECNGMTLMPPVSV</sequence>
<dbReference type="Proteomes" id="UP001497644">
    <property type="component" value="Chromosome 7"/>
</dbReference>
<protein>
    <submittedName>
        <fullName evidence="1">Uncharacterized protein</fullName>
    </submittedName>
</protein>
<evidence type="ECO:0000313" key="1">
    <source>
        <dbReference type="EMBL" id="CAL1686920.1"/>
    </source>
</evidence>
<gene>
    <name evidence="1" type="ORF">LPLAT_LOCUS12219</name>
</gene>
<name>A0AAV2P5M1_9HYME</name>
<proteinExistence type="predicted"/>
<dbReference type="AlphaFoldDB" id="A0AAV2P5M1"/>
<reference evidence="1" key="1">
    <citation type="submission" date="2024-04" db="EMBL/GenBank/DDBJ databases">
        <authorList>
            <consortium name="Molecular Ecology Group"/>
        </authorList>
    </citation>
    <scope>NUCLEOTIDE SEQUENCE</scope>
</reference>